<protein>
    <submittedName>
        <fullName evidence="1">Uncharacterized protein</fullName>
    </submittedName>
</protein>
<gene>
    <name evidence="1" type="ORF">ADIS_4612</name>
</gene>
<sequence length="37" mass="4428">MYPISFLQPVGFVGWETRRRFLDLCKKIIKDKTVLKT</sequence>
<evidence type="ECO:0000313" key="1">
    <source>
        <dbReference type="EMBL" id="EON74918.1"/>
    </source>
</evidence>
<dbReference type="AlphaFoldDB" id="R7ZLF5"/>
<dbReference type="EMBL" id="AQHR01000114">
    <property type="protein sequence ID" value="EON74918.1"/>
    <property type="molecule type" value="Genomic_DNA"/>
</dbReference>
<reference evidence="1 2" key="1">
    <citation type="submission" date="2013-02" db="EMBL/GenBank/DDBJ databases">
        <title>A novel strain isolated from Lonar lake, Maharashtra, India.</title>
        <authorList>
            <person name="Singh A."/>
        </authorList>
    </citation>
    <scope>NUCLEOTIDE SEQUENCE [LARGE SCALE GENOMIC DNA]</scope>
    <source>
        <strain evidence="1 2">AK24</strain>
    </source>
</reference>
<accession>R7ZLF5</accession>
<dbReference type="STRING" id="1232681.ADIS_4612"/>
<dbReference type="Proteomes" id="UP000013909">
    <property type="component" value="Unassembled WGS sequence"/>
</dbReference>
<name>R7ZLF5_9BACT</name>
<keyword evidence="2" id="KW-1185">Reference proteome</keyword>
<proteinExistence type="predicted"/>
<evidence type="ECO:0000313" key="2">
    <source>
        <dbReference type="Proteomes" id="UP000013909"/>
    </source>
</evidence>
<comment type="caution">
    <text evidence="1">The sequence shown here is derived from an EMBL/GenBank/DDBJ whole genome shotgun (WGS) entry which is preliminary data.</text>
</comment>
<organism evidence="1 2">
    <name type="scientific">Lunatimonas lonarensis</name>
    <dbReference type="NCBI Taxonomy" id="1232681"/>
    <lineage>
        <taxon>Bacteria</taxon>
        <taxon>Pseudomonadati</taxon>
        <taxon>Bacteroidota</taxon>
        <taxon>Cytophagia</taxon>
        <taxon>Cytophagales</taxon>
        <taxon>Cyclobacteriaceae</taxon>
    </lineage>
</organism>